<dbReference type="AlphaFoldDB" id="A0A0D1VZG6"/>
<keyword evidence="3" id="KW-1185">Reference proteome</keyword>
<dbReference type="Proteomes" id="UP000182836">
    <property type="component" value="Unassembled WGS sequence"/>
</dbReference>
<evidence type="ECO:0000313" key="4">
    <source>
        <dbReference type="Proteomes" id="UP000182836"/>
    </source>
</evidence>
<proteinExistence type="predicted"/>
<evidence type="ECO:0008006" key="5">
    <source>
        <dbReference type="Google" id="ProtNLM"/>
    </source>
</evidence>
<dbReference type="GeneID" id="42307609"/>
<name>A0A0D1VZG6_ANEMI</name>
<evidence type="ECO:0000313" key="2">
    <source>
        <dbReference type="EMBL" id="SDK10852.1"/>
    </source>
</evidence>
<sequence>MKRKEFNEEEIKRIEENPNVTSATRKAITFHPDFKLAAIKEHERGKLSYEIFLSHGFDLELIGKDKPKKYIHK</sequence>
<dbReference type="RefSeq" id="WP_043068368.1">
    <property type="nucleotide sequence ID" value="NZ_BJOA01000126.1"/>
</dbReference>
<dbReference type="EMBL" id="LGUG01000004">
    <property type="protein sequence ID" value="KON97554.1"/>
    <property type="molecule type" value="Genomic_DNA"/>
</dbReference>
<protein>
    <recommendedName>
        <fullName evidence="5">Transposase</fullName>
    </recommendedName>
</protein>
<gene>
    <name evidence="1" type="ORF">AF333_20895</name>
    <name evidence="2" type="ORF">SAMN04487909_13915</name>
</gene>
<organism evidence="1 3">
    <name type="scientific">Aneurinibacillus migulanus</name>
    <name type="common">Bacillus migulanus</name>
    <dbReference type="NCBI Taxonomy" id="47500"/>
    <lineage>
        <taxon>Bacteria</taxon>
        <taxon>Bacillati</taxon>
        <taxon>Bacillota</taxon>
        <taxon>Bacilli</taxon>
        <taxon>Bacillales</taxon>
        <taxon>Paenibacillaceae</taxon>
        <taxon>Aneurinibacillus group</taxon>
        <taxon>Aneurinibacillus</taxon>
    </lineage>
</organism>
<dbReference type="EMBL" id="FNED01000039">
    <property type="protein sequence ID" value="SDK10852.1"/>
    <property type="molecule type" value="Genomic_DNA"/>
</dbReference>
<reference evidence="2 4" key="2">
    <citation type="submission" date="2016-10" db="EMBL/GenBank/DDBJ databases">
        <authorList>
            <person name="de Groot N.N."/>
        </authorList>
    </citation>
    <scope>NUCLEOTIDE SEQUENCE [LARGE SCALE GENOMIC DNA]</scope>
    <source>
        <strain evidence="2 4">DSM 2895</strain>
    </source>
</reference>
<dbReference type="Proteomes" id="UP000037269">
    <property type="component" value="Unassembled WGS sequence"/>
</dbReference>
<evidence type="ECO:0000313" key="3">
    <source>
        <dbReference type="Proteomes" id="UP000037269"/>
    </source>
</evidence>
<reference evidence="1 3" key="1">
    <citation type="submission" date="2015-07" db="EMBL/GenBank/DDBJ databases">
        <title>Fjat-14205 dsm 2895.</title>
        <authorList>
            <person name="Liu B."/>
            <person name="Wang J."/>
            <person name="Zhu Y."/>
            <person name="Liu G."/>
            <person name="Chen Q."/>
            <person name="Chen Z."/>
            <person name="Lan J."/>
            <person name="Che J."/>
            <person name="Ge C."/>
            <person name="Shi H."/>
            <person name="Pan Z."/>
            <person name="Liu X."/>
        </authorList>
    </citation>
    <scope>NUCLEOTIDE SEQUENCE [LARGE SCALE GENOMIC DNA]</scope>
    <source>
        <strain evidence="1 3">DSM 2895</strain>
    </source>
</reference>
<dbReference type="PATRIC" id="fig|47500.8.peg.3792"/>
<evidence type="ECO:0000313" key="1">
    <source>
        <dbReference type="EMBL" id="KON97554.1"/>
    </source>
</evidence>
<accession>A0A0D1VZG6</accession>
<dbReference type="OrthoDB" id="1652943at2"/>